<evidence type="ECO:0000313" key="7">
    <source>
        <dbReference type="EMBL" id="SDC40731.1"/>
    </source>
</evidence>
<evidence type="ECO:0000256" key="1">
    <source>
        <dbReference type="ARBA" id="ARBA00010641"/>
    </source>
</evidence>
<dbReference type="InterPro" id="IPR013324">
    <property type="entry name" value="RNA_pol_sigma_r3/r4-like"/>
</dbReference>
<evidence type="ECO:0000256" key="3">
    <source>
        <dbReference type="ARBA" id="ARBA00023082"/>
    </source>
</evidence>
<dbReference type="Proteomes" id="UP000198666">
    <property type="component" value="Unassembled WGS sequence"/>
</dbReference>
<dbReference type="SUPFAM" id="SSF88659">
    <property type="entry name" value="Sigma3 and sigma4 domains of RNA polymerase sigma factors"/>
    <property type="match status" value="1"/>
</dbReference>
<dbReference type="STRING" id="361279.SAMN05421663_102332"/>
<gene>
    <name evidence="7" type="ORF">SAMN05421663_102332</name>
</gene>
<dbReference type="GO" id="GO:0006352">
    <property type="term" value="P:DNA-templated transcription initiation"/>
    <property type="evidence" value="ECO:0007669"/>
    <property type="project" value="InterPro"/>
</dbReference>
<dbReference type="NCBIfam" id="TIGR02937">
    <property type="entry name" value="sigma70-ECF"/>
    <property type="match status" value="1"/>
</dbReference>
<evidence type="ECO:0000256" key="4">
    <source>
        <dbReference type="ARBA" id="ARBA00023163"/>
    </source>
</evidence>
<keyword evidence="8" id="KW-1185">Reference proteome</keyword>
<sequence>MWKGGSEVKIAILKDMQMERKMDLTLLAINGDKEAFSSLIQENKRNLYRVAKGILHHEADVEDAIQMTILRAYENIGKLRVADYFRTWLIRILINECKSMLKKKNRTVYLENMNQEAVSYTDTYENLELQEALYSLKDKLRIVTVLFYYEDLSTKEIARLLSIPDGTVRSRLSKARELLQKKLNENRKEQ</sequence>
<dbReference type="PANTHER" id="PTHR43133">
    <property type="entry name" value="RNA POLYMERASE ECF-TYPE SIGMA FACTO"/>
    <property type="match status" value="1"/>
</dbReference>
<dbReference type="Pfam" id="PF08281">
    <property type="entry name" value="Sigma70_r4_2"/>
    <property type="match status" value="1"/>
</dbReference>
<comment type="similarity">
    <text evidence="1">Belongs to the sigma-70 factor family. ECF subfamily.</text>
</comment>
<dbReference type="GO" id="GO:0016987">
    <property type="term" value="F:sigma factor activity"/>
    <property type="evidence" value="ECO:0007669"/>
    <property type="project" value="UniProtKB-KW"/>
</dbReference>
<dbReference type="InterPro" id="IPR014284">
    <property type="entry name" value="RNA_pol_sigma-70_dom"/>
</dbReference>
<proteinExistence type="inferred from homology"/>
<keyword evidence="3" id="KW-0731">Sigma factor</keyword>
<feature type="domain" description="RNA polymerase sigma-70 region 2" evidence="5">
    <location>
        <begin position="39"/>
        <end position="107"/>
    </location>
</feature>
<dbReference type="Gene3D" id="1.10.1740.10">
    <property type="match status" value="1"/>
</dbReference>
<organism evidence="7 8">
    <name type="scientific">Terribacillus halophilus</name>
    <dbReference type="NCBI Taxonomy" id="361279"/>
    <lineage>
        <taxon>Bacteria</taxon>
        <taxon>Bacillati</taxon>
        <taxon>Bacillota</taxon>
        <taxon>Bacilli</taxon>
        <taxon>Bacillales</taxon>
        <taxon>Bacillaceae</taxon>
        <taxon>Terribacillus</taxon>
    </lineage>
</organism>
<dbReference type="InterPro" id="IPR007627">
    <property type="entry name" value="RNA_pol_sigma70_r2"/>
</dbReference>
<dbReference type="InterPro" id="IPR039425">
    <property type="entry name" value="RNA_pol_sigma-70-like"/>
</dbReference>
<keyword evidence="4" id="KW-0804">Transcription</keyword>
<dbReference type="AlphaFoldDB" id="A0A1G6LBZ7"/>
<keyword evidence="2" id="KW-0805">Transcription regulation</keyword>
<dbReference type="CDD" id="cd06171">
    <property type="entry name" value="Sigma70_r4"/>
    <property type="match status" value="1"/>
</dbReference>
<dbReference type="SUPFAM" id="SSF88946">
    <property type="entry name" value="Sigma2 domain of RNA polymerase sigma factors"/>
    <property type="match status" value="1"/>
</dbReference>
<feature type="domain" description="RNA polymerase sigma factor 70 region 4 type 2" evidence="6">
    <location>
        <begin position="127"/>
        <end position="179"/>
    </location>
</feature>
<evidence type="ECO:0000256" key="2">
    <source>
        <dbReference type="ARBA" id="ARBA00023015"/>
    </source>
</evidence>
<dbReference type="EMBL" id="FMZB01000002">
    <property type="protein sequence ID" value="SDC40731.1"/>
    <property type="molecule type" value="Genomic_DNA"/>
</dbReference>
<dbReference type="Gene3D" id="1.10.10.10">
    <property type="entry name" value="Winged helix-like DNA-binding domain superfamily/Winged helix DNA-binding domain"/>
    <property type="match status" value="1"/>
</dbReference>
<name>A0A1G6LBZ7_9BACI</name>
<accession>A0A1G6LBZ7</accession>
<dbReference type="GO" id="GO:0003677">
    <property type="term" value="F:DNA binding"/>
    <property type="evidence" value="ECO:0007669"/>
    <property type="project" value="InterPro"/>
</dbReference>
<protein>
    <submittedName>
        <fullName evidence="7">RNA polymerase sigma-70 factor, ECF subfamily</fullName>
    </submittedName>
</protein>
<dbReference type="InterPro" id="IPR036388">
    <property type="entry name" value="WH-like_DNA-bd_sf"/>
</dbReference>
<evidence type="ECO:0000313" key="8">
    <source>
        <dbReference type="Proteomes" id="UP000198666"/>
    </source>
</evidence>
<dbReference type="InterPro" id="IPR013325">
    <property type="entry name" value="RNA_pol_sigma_r2"/>
</dbReference>
<evidence type="ECO:0000259" key="6">
    <source>
        <dbReference type="Pfam" id="PF08281"/>
    </source>
</evidence>
<dbReference type="PANTHER" id="PTHR43133:SF51">
    <property type="entry name" value="RNA POLYMERASE SIGMA FACTOR"/>
    <property type="match status" value="1"/>
</dbReference>
<dbReference type="Pfam" id="PF04542">
    <property type="entry name" value="Sigma70_r2"/>
    <property type="match status" value="1"/>
</dbReference>
<reference evidence="8" key="1">
    <citation type="submission" date="2016-10" db="EMBL/GenBank/DDBJ databases">
        <authorList>
            <person name="Varghese N."/>
            <person name="Submissions S."/>
        </authorList>
    </citation>
    <scope>NUCLEOTIDE SEQUENCE [LARGE SCALE GENOMIC DNA]</scope>
    <source>
        <strain evidence="8">DSM 21620</strain>
    </source>
</reference>
<evidence type="ECO:0000259" key="5">
    <source>
        <dbReference type="Pfam" id="PF04542"/>
    </source>
</evidence>
<dbReference type="InterPro" id="IPR013249">
    <property type="entry name" value="RNA_pol_sigma70_r4_t2"/>
</dbReference>